<feature type="transmembrane region" description="Helical" evidence="8">
    <location>
        <begin position="133"/>
        <end position="153"/>
    </location>
</feature>
<comment type="similarity">
    <text evidence="8">Belongs to the binding-protein-dependent transport system permease family.</text>
</comment>
<accession>A0A1E7PDQ0</accession>
<evidence type="ECO:0000256" key="3">
    <source>
        <dbReference type="ARBA" id="ARBA00022475"/>
    </source>
</evidence>
<keyword evidence="2 8" id="KW-0813">Transport</keyword>
<evidence type="ECO:0000313" key="18">
    <source>
        <dbReference type="Proteomes" id="UP000482054"/>
    </source>
</evidence>
<dbReference type="Gene3D" id="1.10.3720.10">
    <property type="entry name" value="MetI-like"/>
    <property type="match status" value="1"/>
</dbReference>
<dbReference type="RefSeq" id="WP_002793289.1">
    <property type="nucleotide sequence ID" value="NZ_AACERE020000005.1"/>
</dbReference>
<dbReference type="EMBL" id="AACNRY010000015">
    <property type="protein sequence ID" value="EAL3735711.1"/>
    <property type="molecule type" value="Genomic_DNA"/>
</dbReference>
<dbReference type="GO" id="GO:0005886">
    <property type="term" value="C:plasma membrane"/>
    <property type="evidence" value="ECO:0007669"/>
    <property type="project" value="UniProtKB-SubCell"/>
</dbReference>
<dbReference type="InterPro" id="IPR000515">
    <property type="entry name" value="MetI-like"/>
</dbReference>
<dbReference type="EMBL" id="MKBD01000028">
    <property type="protein sequence ID" value="OEY01121.1"/>
    <property type="molecule type" value="Genomic_DNA"/>
</dbReference>
<dbReference type="Proteomes" id="UP000865592">
    <property type="component" value="Unassembled WGS sequence"/>
</dbReference>
<feature type="transmembrane region" description="Helical" evidence="8">
    <location>
        <begin position="67"/>
        <end position="95"/>
    </location>
</feature>
<keyword evidence="7 8" id="KW-0472">Membrane</keyword>
<protein>
    <submittedName>
        <fullName evidence="13">ABC transporter permease</fullName>
    </submittedName>
</protein>
<keyword evidence="6 8" id="KW-1133">Transmembrane helix</keyword>
<dbReference type="CDD" id="cd06261">
    <property type="entry name" value="TM_PBP2"/>
    <property type="match status" value="1"/>
</dbReference>
<dbReference type="PROSITE" id="PS50928">
    <property type="entry name" value="ABC_TM1"/>
    <property type="match status" value="1"/>
</dbReference>
<name>A0A1E7PDQ0_CAMJU</name>
<evidence type="ECO:0000313" key="13">
    <source>
        <dbReference type="EMBL" id="EDJ6167983.1"/>
    </source>
</evidence>
<evidence type="ECO:0000313" key="15">
    <source>
        <dbReference type="Proteomes" id="UP000335162"/>
    </source>
</evidence>
<sequence length="259" mass="29202">MNENLSLKAKIYHYAVLFLVFLFLALPLMATFLYSISTSWGVSVLPDDLTLKWYQELFHDERFLLALWHSLLVCVGSILLSVILVFPLVFVLNYYFLKLKAFVNILIIMPFAVPPIVSCVGLLQLYADNIGGTAWILIFTYFTIALPFIYRALDNAISNVNLNELITSNAMLGGSLMGAIFKLILPNLRNGILVAVFLSFSFLIGEFLYANILVGSAYETLQVYLYNIKNQSGHYSSALVIVYFVLIFITTFIASLIKE</sequence>
<dbReference type="Proteomes" id="UP000482054">
    <property type="component" value="Unassembled WGS sequence"/>
</dbReference>
<evidence type="ECO:0000256" key="1">
    <source>
        <dbReference type="ARBA" id="ARBA00004429"/>
    </source>
</evidence>
<dbReference type="EMBL" id="AAMOXJ010000001">
    <property type="protein sequence ID" value="EDJ6167983.1"/>
    <property type="molecule type" value="Genomic_DNA"/>
</dbReference>
<keyword evidence="3" id="KW-1003">Cell membrane</keyword>
<evidence type="ECO:0000256" key="6">
    <source>
        <dbReference type="ARBA" id="ARBA00022989"/>
    </source>
</evidence>
<keyword evidence="5 8" id="KW-0812">Transmembrane</keyword>
<evidence type="ECO:0000313" key="17">
    <source>
        <dbReference type="Proteomes" id="UP000410873"/>
    </source>
</evidence>
<dbReference type="AlphaFoldDB" id="A0A1E7PDQ0"/>
<comment type="caution">
    <text evidence="13">The sequence shown here is derived from an EMBL/GenBank/DDBJ whole genome shotgun (WGS) entry which is preliminary data.</text>
</comment>
<evidence type="ECO:0000256" key="4">
    <source>
        <dbReference type="ARBA" id="ARBA00022519"/>
    </source>
</evidence>
<dbReference type="GO" id="GO:0055085">
    <property type="term" value="P:transmembrane transport"/>
    <property type="evidence" value="ECO:0007669"/>
    <property type="project" value="InterPro"/>
</dbReference>
<dbReference type="Pfam" id="PF00528">
    <property type="entry name" value="BPD_transp_1"/>
    <property type="match status" value="1"/>
</dbReference>
<dbReference type="OMA" id="YYFPKLD"/>
<evidence type="ECO:0000256" key="5">
    <source>
        <dbReference type="ARBA" id="ARBA00022692"/>
    </source>
</evidence>
<keyword evidence="4" id="KW-0997">Cell inner membrane</keyword>
<feature type="transmembrane region" description="Helical" evidence="8">
    <location>
        <begin position="191"/>
        <end position="214"/>
    </location>
</feature>
<reference evidence="15 16" key="2">
    <citation type="submission" date="2018-05" db="EMBL/GenBank/DDBJ databases">
        <authorList>
            <consortium name="NARMS: The National Antimicrobial Resistance Monitoring System"/>
        </authorList>
    </citation>
    <scope>NUCLEOTIDE SEQUENCE [LARGE SCALE GENOMIC DNA]</scope>
    <source>
        <strain evidence="11 16">CVM N62988</strain>
        <strain evidence="12 15">FSIS1607212</strain>
    </source>
</reference>
<comment type="subcellular location">
    <subcellularLocation>
        <location evidence="1">Cell inner membrane</location>
        <topology evidence="1">Multi-pass membrane protein</topology>
    </subcellularLocation>
    <subcellularLocation>
        <location evidence="8">Cell membrane</location>
        <topology evidence="8">Multi-pass membrane protein</topology>
    </subcellularLocation>
</comment>
<proteinExistence type="inferred from homology"/>
<dbReference type="PANTHER" id="PTHR43357">
    <property type="entry name" value="INNER MEMBRANE ABC TRANSPORTER PERMEASE PROTEIN YDCV"/>
    <property type="match status" value="1"/>
</dbReference>
<feature type="transmembrane region" description="Helical" evidence="8">
    <location>
        <begin position="102"/>
        <end position="127"/>
    </location>
</feature>
<evidence type="ECO:0000259" key="9">
    <source>
        <dbReference type="PROSITE" id="PS50928"/>
    </source>
</evidence>
<gene>
    <name evidence="14" type="ORF">A0K99_08165</name>
    <name evidence="11" type="ORF">B7A03_08565</name>
    <name evidence="12" type="ORF">BFD99_07005</name>
    <name evidence="10" type="ORF">C1418_05640</name>
    <name evidence="13" type="ORF">GFF90_00020</name>
</gene>
<feature type="transmembrane region" description="Helical" evidence="8">
    <location>
        <begin position="12"/>
        <end position="36"/>
    </location>
</feature>
<dbReference type="PANTHER" id="PTHR43357:SF4">
    <property type="entry name" value="INNER MEMBRANE ABC TRANSPORTER PERMEASE PROTEIN YDCV"/>
    <property type="match status" value="1"/>
</dbReference>
<dbReference type="EMBL" id="AACFWJ010000005">
    <property type="protein sequence ID" value="EAK3959309.1"/>
    <property type="molecule type" value="Genomic_DNA"/>
</dbReference>
<evidence type="ECO:0000313" key="16">
    <source>
        <dbReference type="Proteomes" id="UP000392616"/>
    </source>
</evidence>
<feature type="transmembrane region" description="Helical" evidence="8">
    <location>
        <begin position="165"/>
        <end position="185"/>
    </location>
</feature>
<reference evidence="13 18" key="3">
    <citation type="submission" date="2019-10" db="EMBL/GenBank/DDBJ databases">
        <authorList>
            <consortium name="PulseNet: The National Subtyping Network for Foodborne Disease Surveillance"/>
            <person name="Tarr C.L."/>
            <person name="Trees E."/>
            <person name="Katz L.S."/>
            <person name="Carleton-Romer H.A."/>
            <person name="Stroika S."/>
            <person name="Kucerova Z."/>
            <person name="Roache K.F."/>
            <person name="Sabol A.L."/>
            <person name="Besser J."/>
            <person name="Gerner-Smidt P."/>
        </authorList>
    </citation>
    <scope>NUCLEOTIDE SEQUENCE [LARGE SCALE GENOMIC DNA]</scope>
    <source>
        <strain evidence="10 17">PNUSAC003589</strain>
        <strain evidence="13 18">PNUSAC012955</strain>
    </source>
</reference>
<dbReference type="Proteomes" id="UP000410873">
    <property type="component" value="Unassembled WGS sequence"/>
</dbReference>
<dbReference type="Proteomes" id="UP000335162">
    <property type="component" value="Unassembled WGS sequence"/>
</dbReference>
<feature type="transmembrane region" description="Helical" evidence="8">
    <location>
        <begin position="235"/>
        <end position="257"/>
    </location>
</feature>
<dbReference type="Proteomes" id="UP000392616">
    <property type="component" value="Unassembled WGS sequence"/>
</dbReference>
<evidence type="ECO:0000256" key="2">
    <source>
        <dbReference type="ARBA" id="ARBA00022448"/>
    </source>
</evidence>
<feature type="domain" description="ABC transmembrane type-1" evidence="9">
    <location>
        <begin position="67"/>
        <end position="254"/>
    </location>
</feature>
<evidence type="ECO:0000256" key="7">
    <source>
        <dbReference type="ARBA" id="ARBA00023136"/>
    </source>
</evidence>
<evidence type="ECO:0000313" key="19">
    <source>
        <dbReference type="Proteomes" id="UP000865592"/>
    </source>
</evidence>
<evidence type="ECO:0000313" key="11">
    <source>
        <dbReference type="EMBL" id="EAK6414052.1"/>
    </source>
</evidence>
<dbReference type="SUPFAM" id="SSF161098">
    <property type="entry name" value="MetI-like"/>
    <property type="match status" value="1"/>
</dbReference>
<dbReference type="EMBL" id="AACHYE010000020">
    <property type="protein sequence ID" value="EAK6414052.1"/>
    <property type="molecule type" value="Genomic_DNA"/>
</dbReference>
<evidence type="ECO:0000313" key="12">
    <source>
        <dbReference type="EMBL" id="EAL3735711.1"/>
    </source>
</evidence>
<organism evidence="13 18">
    <name type="scientific">Campylobacter jejuni</name>
    <dbReference type="NCBI Taxonomy" id="197"/>
    <lineage>
        <taxon>Bacteria</taxon>
        <taxon>Pseudomonadati</taxon>
        <taxon>Campylobacterota</taxon>
        <taxon>Epsilonproteobacteria</taxon>
        <taxon>Campylobacterales</taxon>
        <taxon>Campylobacteraceae</taxon>
        <taxon>Campylobacter</taxon>
    </lineage>
</organism>
<evidence type="ECO:0000313" key="14">
    <source>
        <dbReference type="EMBL" id="OEY01121.1"/>
    </source>
</evidence>
<evidence type="ECO:0000313" key="10">
    <source>
        <dbReference type="EMBL" id="EAK3959309.1"/>
    </source>
</evidence>
<reference evidence="14 19" key="1">
    <citation type="submission" date="2016-09" db="EMBL/GenBank/DDBJ databases">
        <title>Campylobacter genomics.</title>
        <authorList>
            <person name="Weis A.M."/>
            <person name="Weimer B.C."/>
            <person name="Gilpin B."/>
            <person name="Huang B.C."/>
            <person name="Kong N."/>
        </authorList>
    </citation>
    <scope>NUCLEOTIDE SEQUENCE [LARGE SCALE GENOMIC DNA]</scope>
    <source>
        <strain evidence="14 19">BCW_4735</strain>
    </source>
</reference>
<dbReference type="InterPro" id="IPR035906">
    <property type="entry name" value="MetI-like_sf"/>
</dbReference>
<evidence type="ECO:0000256" key="8">
    <source>
        <dbReference type="RuleBase" id="RU363032"/>
    </source>
</evidence>